<organism evidence="14 15">
    <name type="scientific">Clostridium homopropionicum DSM 5847</name>
    <dbReference type="NCBI Taxonomy" id="1121318"/>
    <lineage>
        <taxon>Bacteria</taxon>
        <taxon>Bacillati</taxon>
        <taxon>Bacillota</taxon>
        <taxon>Clostridia</taxon>
        <taxon>Eubacteriales</taxon>
        <taxon>Clostridiaceae</taxon>
        <taxon>Clostridium</taxon>
    </lineage>
</organism>
<comment type="caution">
    <text evidence="14">The sequence shown here is derived from an EMBL/GenBank/DDBJ whole genome shotgun (WGS) entry which is preliminary data.</text>
</comment>
<dbReference type="Pfam" id="PF00772">
    <property type="entry name" value="DnaB"/>
    <property type="match status" value="1"/>
</dbReference>
<dbReference type="EC" id="5.6.2.3" evidence="11 12"/>
<keyword evidence="2 12" id="KW-0639">Primosome</keyword>
<protein>
    <recommendedName>
        <fullName evidence="11 12">Replicative DNA helicase</fullName>
        <ecNumber evidence="11 12">5.6.2.3</ecNumber>
    </recommendedName>
</protein>
<comment type="function">
    <text evidence="12">The main replicative DNA helicase, it participates in initiation and elongation during chromosome replication. Travels ahead of the DNA replisome, separating dsDNA into templates for DNA synthesis. A processive ATP-dependent 5'-3' DNA helicase it has DNA-dependent ATPase activity.</text>
</comment>
<evidence type="ECO:0000259" key="13">
    <source>
        <dbReference type="PROSITE" id="PS51199"/>
    </source>
</evidence>
<accession>A0A0L6ZF21</accession>
<evidence type="ECO:0000256" key="1">
    <source>
        <dbReference type="ARBA" id="ARBA00008428"/>
    </source>
</evidence>
<keyword evidence="15" id="KW-1185">Reference proteome</keyword>
<dbReference type="InterPro" id="IPR007692">
    <property type="entry name" value="DNA_helicase_DnaB"/>
</dbReference>
<dbReference type="RefSeq" id="WP_052219630.1">
    <property type="nucleotide sequence ID" value="NZ_LHUR01000004.1"/>
</dbReference>
<evidence type="ECO:0000313" key="14">
    <source>
        <dbReference type="EMBL" id="KOA21552.1"/>
    </source>
</evidence>
<dbReference type="InterPro" id="IPR016136">
    <property type="entry name" value="DNA_helicase_N/primase_C"/>
</dbReference>
<feature type="domain" description="SF4 helicase" evidence="13">
    <location>
        <begin position="170"/>
        <end position="428"/>
    </location>
</feature>
<keyword evidence="3 12" id="KW-0235">DNA replication</keyword>
<comment type="catalytic activity">
    <reaction evidence="10 12">
        <text>ATP + H2O = ADP + phosphate + H(+)</text>
        <dbReference type="Rhea" id="RHEA:13065"/>
        <dbReference type="ChEBI" id="CHEBI:15377"/>
        <dbReference type="ChEBI" id="CHEBI:15378"/>
        <dbReference type="ChEBI" id="CHEBI:30616"/>
        <dbReference type="ChEBI" id="CHEBI:43474"/>
        <dbReference type="ChEBI" id="CHEBI:456216"/>
        <dbReference type="EC" id="5.6.2.3"/>
    </reaction>
</comment>
<dbReference type="GO" id="GO:0005524">
    <property type="term" value="F:ATP binding"/>
    <property type="evidence" value="ECO:0007669"/>
    <property type="project" value="UniProtKB-UniRule"/>
</dbReference>
<evidence type="ECO:0000256" key="3">
    <source>
        <dbReference type="ARBA" id="ARBA00022705"/>
    </source>
</evidence>
<dbReference type="GO" id="GO:0006269">
    <property type="term" value="P:DNA replication, synthesis of primer"/>
    <property type="evidence" value="ECO:0007669"/>
    <property type="project" value="UniProtKB-UniRule"/>
</dbReference>
<keyword evidence="8 12" id="KW-0238">DNA-binding</keyword>
<dbReference type="Pfam" id="PF03796">
    <property type="entry name" value="DnaB_C"/>
    <property type="match status" value="1"/>
</dbReference>
<dbReference type="PROSITE" id="PS51199">
    <property type="entry name" value="SF4_HELICASE"/>
    <property type="match status" value="1"/>
</dbReference>
<dbReference type="GO" id="GO:0003677">
    <property type="term" value="F:DNA binding"/>
    <property type="evidence" value="ECO:0007669"/>
    <property type="project" value="UniProtKB-UniRule"/>
</dbReference>
<dbReference type="NCBIfam" id="TIGR00665">
    <property type="entry name" value="DnaB"/>
    <property type="match status" value="1"/>
</dbReference>
<keyword evidence="5 12" id="KW-0378">Hydrolase</keyword>
<evidence type="ECO:0000256" key="7">
    <source>
        <dbReference type="ARBA" id="ARBA00022840"/>
    </source>
</evidence>
<dbReference type="InterPro" id="IPR027417">
    <property type="entry name" value="P-loop_NTPase"/>
</dbReference>
<evidence type="ECO:0000256" key="6">
    <source>
        <dbReference type="ARBA" id="ARBA00022806"/>
    </source>
</evidence>
<dbReference type="EMBL" id="LHUR01000004">
    <property type="protein sequence ID" value="KOA21552.1"/>
    <property type="molecule type" value="Genomic_DNA"/>
</dbReference>
<dbReference type="InterPro" id="IPR007694">
    <property type="entry name" value="DNA_helicase_DnaB-like_C"/>
</dbReference>
<dbReference type="CDD" id="cd00984">
    <property type="entry name" value="DnaB_C"/>
    <property type="match status" value="1"/>
</dbReference>
<dbReference type="PANTHER" id="PTHR30153:SF2">
    <property type="entry name" value="REPLICATIVE DNA HELICASE"/>
    <property type="match status" value="1"/>
</dbReference>
<evidence type="ECO:0000256" key="8">
    <source>
        <dbReference type="ARBA" id="ARBA00023125"/>
    </source>
</evidence>
<dbReference type="SUPFAM" id="SSF48024">
    <property type="entry name" value="N-terminal domain of DnaB helicase"/>
    <property type="match status" value="1"/>
</dbReference>
<evidence type="ECO:0000256" key="2">
    <source>
        <dbReference type="ARBA" id="ARBA00022515"/>
    </source>
</evidence>
<keyword evidence="9" id="KW-0413">Isomerase</keyword>
<reference evidence="15" key="1">
    <citation type="submission" date="2015-08" db="EMBL/GenBank/DDBJ databases">
        <title>Genome sequence of the strict anaerobe Clostridium homopropionicum LuHBu1 (DSM 5847T).</title>
        <authorList>
            <person name="Poehlein A."/>
            <person name="Beck M."/>
            <person name="Schiel-Bengelsdorf B."/>
            <person name="Bengelsdorf F.R."/>
            <person name="Daniel R."/>
            <person name="Duerre P."/>
        </authorList>
    </citation>
    <scope>NUCLEOTIDE SEQUENCE [LARGE SCALE GENOMIC DNA]</scope>
    <source>
        <strain evidence="15">DSM 5847</strain>
    </source>
</reference>
<dbReference type="GO" id="GO:0016887">
    <property type="term" value="F:ATP hydrolysis activity"/>
    <property type="evidence" value="ECO:0007669"/>
    <property type="project" value="RHEA"/>
</dbReference>
<dbReference type="PANTHER" id="PTHR30153">
    <property type="entry name" value="REPLICATIVE DNA HELICASE DNAB"/>
    <property type="match status" value="1"/>
</dbReference>
<evidence type="ECO:0000256" key="10">
    <source>
        <dbReference type="ARBA" id="ARBA00048954"/>
    </source>
</evidence>
<dbReference type="STRING" id="36844.SAMN04488501_13312"/>
<dbReference type="GO" id="GO:0043139">
    <property type="term" value="F:5'-3' DNA helicase activity"/>
    <property type="evidence" value="ECO:0007669"/>
    <property type="project" value="UniProtKB-EC"/>
</dbReference>
<dbReference type="InterPro" id="IPR036185">
    <property type="entry name" value="DNA_heli_DnaB-like_N_sf"/>
</dbReference>
<name>A0A0L6ZF21_9CLOT</name>
<keyword evidence="7 12" id="KW-0067">ATP-binding</keyword>
<proteinExistence type="inferred from homology"/>
<evidence type="ECO:0000313" key="15">
    <source>
        <dbReference type="Proteomes" id="UP000037043"/>
    </source>
</evidence>
<dbReference type="SUPFAM" id="SSF52540">
    <property type="entry name" value="P-loop containing nucleoside triphosphate hydrolases"/>
    <property type="match status" value="1"/>
</dbReference>
<sequence>MVNRFYNLEAEINILGALFRDNKAFCSIIDFLESDDFYYTKHKLVYNAAVKLYEEDKPIDVVSLCEKLGGSLQEIGGISYLSELYASSLPSNNVLHYGEIIKEKANLRRLMALLQMEISEVQKQDKTSDEIVDSLESAFLKLKRRNNLEDGSTEKSLMEVIDTIESRYKNGGKIPGISTGFKVIDKILGGFNKEELIILAARPSMGKTAMALKLALNTALKEKAKVAFFNLEMGKNQILERALSTLGEINCNSIKNGSLTDEEWIKLTEVSRDLASSSLYIYDKIFSLRGIKGECKRLKLQKGLDIVIIDYLQLINSEERAENRNIDISKISRELKLLAKELDITVIALSQLSRAPETRINHRPMLSDLRESGSLEQDADAVMFLYRDAYYNRDTEDKDIIENIIAKNRNGKVGIVKLKWMAEYQKVL</sequence>
<dbReference type="GO" id="GO:1990077">
    <property type="term" value="C:primosome complex"/>
    <property type="evidence" value="ECO:0007669"/>
    <property type="project" value="UniProtKB-UniRule"/>
</dbReference>
<evidence type="ECO:0000256" key="9">
    <source>
        <dbReference type="ARBA" id="ARBA00023235"/>
    </source>
</evidence>
<dbReference type="Proteomes" id="UP000037043">
    <property type="component" value="Unassembled WGS sequence"/>
</dbReference>
<evidence type="ECO:0000256" key="12">
    <source>
        <dbReference type="RuleBase" id="RU362085"/>
    </source>
</evidence>
<evidence type="ECO:0000256" key="11">
    <source>
        <dbReference type="NCBIfam" id="TIGR00665"/>
    </source>
</evidence>
<dbReference type="GO" id="GO:0005829">
    <property type="term" value="C:cytosol"/>
    <property type="evidence" value="ECO:0007669"/>
    <property type="project" value="TreeGrafter"/>
</dbReference>
<dbReference type="Gene3D" id="1.10.860.10">
    <property type="entry name" value="DNAb Helicase, Chain A"/>
    <property type="match status" value="1"/>
</dbReference>
<evidence type="ECO:0000256" key="5">
    <source>
        <dbReference type="ARBA" id="ARBA00022801"/>
    </source>
</evidence>
<keyword evidence="6 12" id="KW-0347">Helicase</keyword>
<dbReference type="PATRIC" id="fig|1121318.3.peg.11"/>
<comment type="similarity">
    <text evidence="1 12">Belongs to the helicase family. DnaB subfamily.</text>
</comment>
<dbReference type="Gene3D" id="3.40.50.300">
    <property type="entry name" value="P-loop containing nucleotide triphosphate hydrolases"/>
    <property type="match status" value="1"/>
</dbReference>
<keyword evidence="4 12" id="KW-0547">Nucleotide-binding</keyword>
<dbReference type="InterPro" id="IPR007693">
    <property type="entry name" value="DNA_helicase_DnaB-like_N"/>
</dbReference>
<evidence type="ECO:0000256" key="4">
    <source>
        <dbReference type="ARBA" id="ARBA00022741"/>
    </source>
</evidence>
<gene>
    <name evidence="14" type="primary">dnaC_1</name>
    <name evidence="14" type="ORF">CLHOM_00110</name>
</gene>
<dbReference type="AlphaFoldDB" id="A0A0L6ZF21"/>